<dbReference type="EMBL" id="VSSQ01026217">
    <property type="protein sequence ID" value="MPM74825.1"/>
    <property type="molecule type" value="Genomic_DNA"/>
</dbReference>
<accession>A0A645CD22</accession>
<gene>
    <name evidence="2" type="ORF">SDC9_121814</name>
</gene>
<dbReference type="AlphaFoldDB" id="A0A645CD22"/>
<proteinExistence type="predicted"/>
<evidence type="ECO:0000256" key="1">
    <source>
        <dbReference type="SAM" id="MobiDB-lite"/>
    </source>
</evidence>
<organism evidence="2">
    <name type="scientific">bioreactor metagenome</name>
    <dbReference type="NCBI Taxonomy" id="1076179"/>
    <lineage>
        <taxon>unclassified sequences</taxon>
        <taxon>metagenomes</taxon>
        <taxon>ecological metagenomes</taxon>
    </lineage>
</organism>
<name>A0A645CD22_9ZZZZ</name>
<evidence type="ECO:0000313" key="2">
    <source>
        <dbReference type="EMBL" id="MPM74825.1"/>
    </source>
</evidence>
<comment type="caution">
    <text evidence="2">The sequence shown here is derived from an EMBL/GenBank/DDBJ whole genome shotgun (WGS) entry which is preliminary data.</text>
</comment>
<reference evidence="2" key="1">
    <citation type="submission" date="2019-08" db="EMBL/GenBank/DDBJ databases">
        <authorList>
            <person name="Kucharzyk K."/>
            <person name="Murdoch R.W."/>
            <person name="Higgins S."/>
            <person name="Loffler F."/>
        </authorList>
    </citation>
    <scope>NUCLEOTIDE SEQUENCE</scope>
</reference>
<sequence>MIAQGVPALYKALDAVLLKRPEFHRVPAKAKAHKAQRLVRPDAPVVFRGGHGGGRCFGKEVRARQSGAEGRQVRRCGVQSSRAHNAKGLRRQLPGVIG</sequence>
<protein>
    <submittedName>
        <fullName evidence="2">Uncharacterized protein</fullName>
    </submittedName>
</protein>
<feature type="region of interest" description="Disordered" evidence="1">
    <location>
        <begin position="72"/>
        <end position="98"/>
    </location>
</feature>